<reference evidence="1" key="1">
    <citation type="submission" date="2023-06" db="EMBL/GenBank/DDBJ databases">
        <authorList>
            <person name="Noh H."/>
        </authorList>
    </citation>
    <scope>NUCLEOTIDE SEQUENCE</scope>
    <source>
        <strain evidence="1">DUCC20226</strain>
    </source>
</reference>
<evidence type="ECO:0000313" key="1">
    <source>
        <dbReference type="EMBL" id="KAK2610071.1"/>
    </source>
</evidence>
<dbReference type="EMBL" id="JAUJFL010000002">
    <property type="protein sequence ID" value="KAK2610071.1"/>
    <property type="molecule type" value="Genomic_DNA"/>
</dbReference>
<sequence>MADPLGTLLQVVEVVEKVVQVYKKIQDAPEQVRRIGKRMGRLNTILSQLEILLRTDERGSLARLGPAMTDELLTVIKDIRKDSEEVKALFVRWDSDIGPWGLQFRFKFAAQAYFALGSSSDKLEALGNSIEEHRQDLRDLLQVMTGFGINKLLVQSQGHGPIRQPSPSPSPEPPRSDVRIIFIDPYNVARGVVAEAYTKLLREWTLSTGGDWKIKVAHSAGFFIRSRNEVTDTIHGMKFLYPSYQLDMVDGKTPPKSTPLAALFDNKMFNYPYKDDVRKQIQARQSRGVTRAIFKTYDYILVFTDREEDNLIRLRKLLVNSHGKDTVTARGKGRVMHLGRYLTPDGMRKEIVSPKNDGDREQWNAKVAQIKTATKAFLKRELDWKQPPKVANVN</sequence>
<evidence type="ECO:0000313" key="2">
    <source>
        <dbReference type="Proteomes" id="UP001265746"/>
    </source>
</evidence>
<accession>A0AAD9SK06</accession>
<organism evidence="1 2">
    <name type="scientific">Phomopsis amygdali</name>
    <name type="common">Fusicoccum amygdali</name>
    <dbReference type="NCBI Taxonomy" id="1214568"/>
    <lineage>
        <taxon>Eukaryota</taxon>
        <taxon>Fungi</taxon>
        <taxon>Dikarya</taxon>
        <taxon>Ascomycota</taxon>
        <taxon>Pezizomycotina</taxon>
        <taxon>Sordariomycetes</taxon>
        <taxon>Sordariomycetidae</taxon>
        <taxon>Diaporthales</taxon>
        <taxon>Diaporthaceae</taxon>
        <taxon>Diaporthe</taxon>
    </lineage>
</organism>
<dbReference type="Proteomes" id="UP001265746">
    <property type="component" value="Unassembled WGS sequence"/>
</dbReference>
<dbReference type="AlphaFoldDB" id="A0AAD9SK06"/>
<name>A0AAD9SK06_PHOAM</name>
<proteinExistence type="predicted"/>
<comment type="caution">
    <text evidence="1">The sequence shown here is derived from an EMBL/GenBank/DDBJ whole genome shotgun (WGS) entry which is preliminary data.</text>
</comment>
<keyword evidence="2" id="KW-1185">Reference proteome</keyword>
<protein>
    <submittedName>
        <fullName evidence="1">Uncharacterized protein</fullName>
    </submittedName>
</protein>
<dbReference type="Gene3D" id="3.40.50.2300">
    <property type="match status" value="1"/>
</dbReference>
<gene>
    <name evidence="1" type="ORF">N8I77_003528</name>
</gene>